<dbReference type="PANTHER" id="PTHR45786">
    <property type="entry name" value="DNA BINDING PROTEIN-LIKE"/>
    <property type="match status" value="1"/>
</dbReference>
<dbReference type="OrthoDB" id="1937254at2759"/>
<dbReference type="AlphaFoldDB" id="A0A1R3HIN7"/>
<dbReference type="Proteomes" id="UP000187203">
    <property type="component" value="Unassembled WGS sequence"/>
</dbReference>
<reference evidence="2" key="1">
    <citation type="submission" date="2013-09" db="EMBL/GenBank/DDBJ databases">
        <title>Corchorus olitorius genome sequencing.</title>
        <authorList>
            <person name="Alam M."/>
            <person name="Haque M.S."/>
            <person name="Islam M.S."/>
            <person name="Emdad E.M."/>
            <person name="Islam M.M."/>
            <person name="Ahmed B."/>
            <person name="Halim A."/>
            <person name="Hossen Q.M.M."/>
            <person name="Hossain M.Z."/>
            <person name="Ahmed R."/>
            <person name="Khan M.M."/>
            <person name="Islam R."/>
            <person name="Rashid M.M."/>
            <person name="Khan S.A."/>
            <person name="Rahman M.S."/>
            <person name="Alam M."/>
            <person name="Yahiya A.S."/>
            <person name="Khan M.S."/>
            <person name="Azam M.S."/>
            <person name="Haque T."/>
            <person name="Lashkar M.Z.H."/>
            <person name="Akhand A.I."/>
            <person name="Morshed G."/>
            <person name="Roy S."/>
            <person name="Uddin K.S."/>
            <person name="Rabeya T."/>
            <person name="Hossain A.S."/>
            <person name="Chowdhury A."/>
            <person name="Snigdha A.R."/>
            <person name="Mortoza M.S."/>
            <person name="Matin S.A."/>
            <person name="Hoque S.M.E."/>
            <person name="Islam M.K."/>
            <person name="Roy D.K."/>
            <person name="Haider R."/>
            <person name="Moosa M.M."/>
            <person name="Elias S.M."/>
            <person name="Hasan A.M."/>
            <person name="Jahan S."/>
            <person name="Shafiuddin M."/>
            <person name="Mahmood N."/>
            <person name="Shommy N.S."/>
        </authorList>
    </citation>
    <scope>NUCLEOTIDE SEQUENCE [LARGE SCALE GENOMIC DNA]</scope>
    <source>
        <strain evidence="2">cv. O-4</strain>
    </source>
</reference>
<comment type="caution">
    <text evidence="1">The sequence shown here is derived from an EMBL/GenBank/DDBJ whole genome shotgun (WGS) entry which is preliminary data.</text>
</comment>
<name>A0A1R3HIN7_9ROSI</name>
<organism evidence="1 2">
    <name type="scientific">Corchorus olitorius</name>
    <dbReference type="NCBI Taxonomy" id="93759"/>
    <lineage>
        <taxon>Eukaryota</taxon>
        <taxon>Viridiplantae</taxon>
        <taxon>Streptophyta</taxon>
        <taxon>Embryophyta</taxon>
        <taxon>Tracheophyta</taxon>
        <taxon>Spermatophyta</taxon>
        <taxon>Magnoliopsida</taxon>
        <taxon>eudicotyledons</taxon>
        <taxon>Gunneridae</taxon>
        <taxon>Pentapetalae</taxon>
        <taxon>rosids</taxon>
        <taxon>malvids</taxon>
        <taxon>Malvales</taxon>
        <taxon>Malvaceae</taxon>
        <taxon>Grewioideae</taxon>
        <taxon>Apeibeae</taxon>
        <taxon>Corchorus</taxon>
    </lineage>
</organism>
<protein>
    <submittedName>
        <fullName evidence="1">Uncharacterized protein</fullName>
    </submittedName>
</protein>
<evidence type="ECO:0000313" key="1">
    <source>
        <dbReference type="EMBL" id="OMO70165.1"/>
    </source>
</evidence>
<dbReference type="STRING" id="93759.A0A1R3HIN7"/>
<sequence>MEVNYQSISEITLEPANSMFSFTSIGGEVDNSVNTENGPYVYRVNVVNHHRIGTLLHIEGRIPKFLQLYMYDTDHEISNKLRVMSSGNWQNDLEQLIVDRLLQMWDAHNPLNDLHRVHAGQQTVYESV</sequence>
<dbReference type="PANTHER" id="PTHR45786:SF74">
    <property type="entry name" value="ATP-DEPENDENT DNA HELICASE"/>
    <property type="match status" value="1"/>
</dbReference>
<accession>A0A1R3HIN7</accession>
<gene>
    <name evidence="1" type="ORF">COLO4_28729</name>
</gene>
<proteinExistence type="predicted"/>
<dbReference type="EMBL" id="AWUE01020032">
    <property type="protein sequence ID" value="OMO70165.1"/>
    <property type="molecule type" value="Genomic_DNA"/>
</dbReference>
<keyword evidence="2" id="KW-1185">Reference proteome</keyword>
<evidence type="ECO:0000313" key="2">
    <source>
        <dbReference type="Proteomes" id="UP000187203"/>
    </source>
</evidence>